<feature type="region of interest" description="Disordered" evidence="1">
    <location>
        <begin position="52"/>
        <end position="205"/>
    </location>
</feature>
<evidence type="ECO:0000313" key="3">
    <source>
        <dbReference type="Proteomes" id="UP000250235"/>
    </source>
</evidence>
<feature type="region of interest" description="Disordered" evidence="1">
    <location>
        <begin position="340"/>
        <end position="361"/>
    </location>
</feature>
<evidence type="ECO:0000313" key="2">
    <source>
        <dbReference type="EMBL" id="KZV29987.1"/>
    </source>
</evidence>
<accession>A0A2Z7BDG3</accession>
<feature type="compositionally biased region" description="Basic residues" evidence="1">
    <location>
        <begin position="122"/>
        <end position="131"/>
    </location>
</feature>
<feature type="compositionally biased region" description="Basic and acidic residues" evidence="1">
    <location>
        <begin position="347"/>
        <end position="361"/>
    </location>
</feature>
<sequence length="587" mass="66149">MAFSLFVNTMQVNFEFVLTMEHSGMAKMFKSLEKVLTGKSVQTYIKKNLEIKPSGESSKQNEDTASNTEGGESQGAQPVKKSKTVNKKKMRIEDEPRQKKQKNEDTSSNTEGGESQGAQPVKKSKTVNKKKMITEDEPRQKKQKNSEASNTKMSTGERDDPQHGSIPAVPIEGAGMSAKENIATGSEEHERENREQDSKMGGGFQNEESQCQIEEQLLEWGETEQISKLFERSSLIKYKLYRLEVEKFYNEHLANFKLDAPSVNHDYLCIRRLHDEIKEIATLHKPQLALACLPIMDPEAPFAGLVHNQPLILALAFSSHVEQEKAVDHALIQPIVQHDSETVTSQDHQDHEHDPSVQEVEHQALDDEHQDHCEHNSLNVQQEHQGSGDNPTKIEDPSVHIVDIANNPGTHSCLDEHGTDHQDPSPSNLCMPPDSPQDNSKLDEVDKVVASIDSRMIYMESKLTSMDSRTLSLESKMQPLEFKLRSMNSHIERMLDTDTFSKLYIGRHKGIIYEKVDTLASTVKSSQTALETSIILQLVGQQQQVTEDLDMVNLQLAELVVLAQRWVRIPFPGAQRKFQFAPETINT</sequence>
<protein>
    <submittedName>
        <fullName evidence="2">Uncharacterized protein</fullName>
    </submittedName>
</protein>
<proteinExistence type="predicted"/>
<feature type="region of interest" description="Disordered" evidence="1">
    <location>
        <begin position="403"/>
        <end position="441"/>
    </location>
</feature>
<evidence type="ECO:0000256" key="1">
    <source>
        <dbReference type="SAM" id="MobiDB-lite"/>
    </source>
</evidence>
<reference evidence="2 3" key="1">
    <citation type="journal article" date="2015" name="Proc. Natl. Acad. Sci. U.S.A.">
        <title>The resurrection genome of Boea hygrometrica: A blueprint for survival of dehydration.</title>
        <authorList>
            <person name="Xiao L."/>
            <person name="Yang G."/>
            <person name="Zhang L."/>
            <person name="Yang X."/>
            <person name="Zhao S."/>
            <person name="Ji Z."/>
            <person name="Zhou Q."/>
            <person name="Hu M."/>
            <person name="Wang Y."/>
            <person name="Chen M."/>
            <person name="Xu Y."/>
            <person name="Jin H."/>
            <person name="Xiao X."/>
            <person name="Hu G."/>
            <person name="Bao F."/>
            <person name="Hu Y."/>
            <person name="Wan P."/>
            <person name="Li L."/>
            <person name="Deng X."/>
            <person name="Kuang T."/>
            <person name="Xiang C."/>
            <person name="Zhu J.K."/>
            <person name="Oliver M.J."/>
            <person name="He Y."/>
        </authorList>
    </citation>
    <scope>NUCLEOTIDE SEQUENCE [LARGE SCALE GENOMIC DNA]</scope>
    <source>
        <strain evidence="3">cv. XS01</strain>
    </source>
</reference>
<feature type="compositionally biased region" description="Basic and acidic residues" evidence="1">
    <location>
        <begin position="413"/>
        <end position="423"/>
    </location>
</feature>
<dbReference type="Proteomes" id="UP000250235">
    <property type="component" value="Unassembled WGS sequence"/>
</dbReference>
<dbReference type="OrthoDB" id="342281at2759"/>
<feature type="compositionally biased region" description="Basic and acidic residues" evidence="1">
    <location>
        <begin position="91"/>
        <end position="105"/>
    </location>
</feature>
<feature type="compositionally biased region" description="Basic and acidic residues" evidence="1">
    <location>
        <begin position="186"/>
        <end position="198"/>
    </location>
</feature>
<keyword evidence="3" id="KW-1185">Reference proteome</keyword>
<dbReference type="EMBL" id="KV008781">
    <property type="protein sequence ID" value="KZV29987.1"/>
    <property type="molecule type" value="Genomic_DNA"/>
</dbReference>
<feature type="compositionally biased region" description="Polar residues" evidence="1">
    <location>
        <begin position="55"/>
        <end position="76"/>
    </location>
</feature>
<name>A0A2Z7BDG3_9LAMI</name>
<dbReference type="AlphaFoldDB" id="A0A2Z7BDG3"/>
<organism evidence="2 3">
    <name type="scientific">Dorcoceras hygrometricum</name>
    <dbReference type="NCBI Taxonomy" id="472368"/>
    <lineage>
        <taxon>Eukaryota</taxon>
        <taxon>Viridiplantae</taxon>
        <taxon>Streptophyta</taxon>
        <taxon>Embryophyta</taxon>
        <taxon>Tracheophyta</taxon>
        <taxon>Spermatophyta</taxon>
        <taxon>Magnoliopsida</taxon>
        <taxon>eudicotyledons</taxon>
        <taxon>Gunneridae</taxon>
        <taxon>Pentapetalae</taxon>
        <taxon>asterids</taxon>
        <taxon>lamiids</taxon>
        <taxon>Lamiales</taxon>
        <taxon>Gesneriaceae</taxon>
        <taxon>Didymocarpoideae</taxon>
        <taxon>Trichosporeae</taxon>
        <taxon>Loxocarpinae</taxon>
        <taxon>Dorcoceras</taxon>
    </lineage>
</organism>
<gene>
    <name evidence="2" type="ORF">F511_19749</name>
</gene>
<feature type="compositionally biased region" description="Basic residues" evidence="1">
    <location>
        <begin position="80"/>
        <end position="90"/>
    </location>
</feature>
<feature type="compositionally biased region" description="Polar residues" evidence="1">
    <location>
        <begin position="106"/>
        <end position="118"/>
    </location>
</feature>